<name>A0A269Y3L5_9LACO</name>
<organism evidence="2 3">
    <name type="scientific">Lentilactobacillus parakefiri</name>
    <dbReference type="NCBI Taxonomy" id="152332"/>
    <lineage>
        <taxon>Bacteria</taxon>
        <taxon>Bacillati</taxon>
        <taxon>Bacillota</taxon>
        <taxon>Bacilli</taxon>
        <taxon>Lactobacillales</taxon>
        <taxon>Lactobacillaceae</taxon>
        <taxon>Lentilactobacillus</taxon>
    </lineage>
</organism>
<dbReference type="InterPro" id="IPR008972">
    <property type="entry name" value="Cupredoxin"/>
</dbReference>
<dbReference type="InterPro" id="IPR028096">
    <property type="entry name" value="EfeO_Cupredoxin"/>
</dbReference>
<accession>A0A269Y3L5</accession>
<evidence type="ECO:0000313" key="3">
    <source>
        <dbReference type="Proteomes" id="UP000216802"/>
    </source>
</evidence>
<reference evidence="2 3" key="1">
    <citation type="submission" date="2017-04" db="EMBL/GenBank/DDBJ databases">
        <title>Kefir bacterial isolates.</title>
        <authorList>
            <person name="Kim Y."/>
            <person name="Blasche S."/>
            <person name="Patil K.R."/>
        </authorList>
    </citation>
    <scope>NUCLEOTIDE SEQUENCE [LARGE SCALE GENOMIC DNA]</scope>
    <source>
        <strain evidence="2 3">OG2</strain>
    </source>
</reference>
<dbReference type="SUPFAM" id="SSF49503">
    <property type="entry name" value="Cupredoxins"/>
    <property type="match status" value="1"/>
</dbReference>
<evidence type="ECO:0000313" key="2">
    <source>
        <dbReference type="EMBL" id="PAK80142.1"/>
    </source>
</evidence>
<dbReference type="Gene3D" id="2.60.40.420">
    <property type="entry name" value="Cupredoxins - blue copper proteins"/>
    <property type="match status" value="1"/>
</dbReference>
<evidence type="ECO:0000259" key="1">
    <source>
        <dbReference type="Pfam" id="PF13473"/>
    </source>
</evidence>
<dbReference type="RefSeq" id="WP_095354941.1">
    <property type="nucleotide sequence ID" value="NZ_NCXI01000064.1"/>
</dbReference>
<feature type="domain" description="EfeO-type cupredoxin-like" evidence="1">
    <location>
        <begin position="3"/>
        <end position="87"/>
    </location>
</feature>
<proteinExistence type="predicted"/>
<sequence length="90" mass="9834">MNEDKQTINVTVSGGYQPSVIKLKQGVPAEIKFKRINDQGCLDVVHSDELGFSEALPVNVTKTVQVPTDKVGEFGFSCGMDMFKGKVEVE</sequence>
<comment type="caution">
    <text evidence="2">The sequence shown here is derived from an EMBL/GenBank/DDBJ whole genome shotgun (WGS) entry which is preliminary data.</text>
</comment>
<dbReference type="Pfam" id="PF13473">
    <property type="entry name" value="Cupredoxin_1"/>
    <property type="match status" value="1"/>
</dbReference>
<protein>
    <submittedName>
        <fullName evidence="2">Copper-binding protein</fullName>
    </submittedName>
</protein>
<dbReference type="EMBL" id="NCXI01000064">
    <property type="protein sequence ID" value="PAK80142.1"/>
    <property type="molecule type" value="Genomic_DNA"/>
</dbReference>
<gene>
    <name evidence="2" type="ORF">B8W98_08530</name>
</gene>
<dbReference type="Proteomes" id="UP000216802">
    <property type="component" value="Unassembled WGS sequence"/>
</dbReference>
<dbReference type="AlphaFoldDB" id="A0A269Y3L5"/>